<evidence type="ECO:0000313" key="4">
    <source>
        <dbReference type="EMBL" id="GAQ91712.1"/>
    </source>
</evidence>
<dbReference type="SUPFAM" id="SSF52047">
    <property type="entry name" value="RNI-like"/>
    <property type="match status" value="2"/>
</dbReference>
<reference evidence="4 5" key="1">
    <citation type="journal article" date="2014" name="Nat. Commun.">
        <title>Klebsormidium flaccidum genome reveals primary factors for plant terrestrial adaptation.</title>
        <authorList>
            <person name="Hori K."/>
            <person name="Maruyama F."/>
            <person name="Fujisawa T."/>
            <person name="Togashi T."/>
            <person name="Yamamoto N."/>
            <person name="Seo M."/>
            <person name="Sato S."/>
            <person name="Yamada T."/>
            <person name="Mori H."/>
            <person name="Tajima N."/>
            <person name="Moriyama T."/>
            <person name="Ikeuchi M."/>
            <person name="Watanabe M."/>
            <person name="Wada H."/>
            <person name="Kobayashi K."/>
            <person name="Saito M."/>
            <person name="Masuda T."/>
            <person name="Sasaki-Sekimoto Y."/>
            <person name="Mashiguchi K."/>
            <person name="Awai K."/>
            <person name="Shimojima M."/>
            <person name="Masuda S."/>
            <person name="Iwai M."/>
            <person name="Nobusawa T."/>
            <person name="Narise T."/>
            <person name="Kondo S."/>
            <person name="Saito H."/>
            <person name="Sato R."/>
            <person name="Murakawa M."/>
            <person name="Ihara Y."/>
            <person name="Oshima-Yamada Y."/>
            <person name="Ohtaka K."/>
            <person name="Satoh M."/>
            <person name="Sonobe K."/>
            <person name="Ishii M."/>
            <person name="Ohtani R."/>
            <person name="Kanamori-Sato M."/>
            <person name="Honoki R."/>
            <person name="Miyazaki D."/>
            <person name="Mochizuki H."/>
            <person name="Umetsu J."/>
            <person name="Higashi K."/>
            <person name="Shibata D."/>
            <person name="Kamiya Y."/>
            <person name="Sato N."/>
            <person name="Nakamura Y."/>
            <person name="Tabata S."/>
            <person name="Ida S."/>
            <person name="Kurokawa K."/>
            <person name="Ohta H."/>
        </authorList>
    </citation>
    <scope>NUCLEOTIDE SEQUENCE [LARGE SCALE GENOMIC DNA]</scope>
    <source>
        <strain evidence="4 5">NIES-2285</strain>
    </source>
</reference>
<evidence type="ECO:0000256" key="2">
    <source>
        <dbReference type="ARBA" id="ARBA00022614"/>
    </source>
</evidence>
<dbReference type="Gene3D" id="3.80.10.10">
    <property type="entry name" value="Ribonuclease Inhibitor"/>
    <property type="match status" value="2"/>
</dbReference>
<dbReference type="SMART" id="SM00369">
    <property type="entry name" value="LRR_TYP"/>
    <property type="match status" value="4"/>
</dbReference>
<dbReference type="InterPro" id="IPR001611">
    <property type="entry name" value="Leu-rich_rpt"/>
</dbReference>
<dbReference type="InterPro" id="IPR003591">
    <property type="entry name" value="Leu-rich_rpt_typical-subtyp"/>
</dbReference>
<keyword evidence="2" id="KW-0433">Leucine-rich repeat</keyword>
<keyword evidence="1" id="KW-0343">GTPase activation</keyword>
<dbReference type="GO" id="GO:0005096">
    <property type="term" value="F:GTPase activator activity"/>
    <property type="evidence" value="ECO:0007669"/>
    <property type="project" value="UniProtKB-KW"/>
</dbReference>
<evidence type="ECO:0000256" key="3">
    <source>
        <dbReference type="ARBA" id="ARBA00022737"/>
    </source>
</evidence>
<dbReference type="Pfam" id="PF13516">
    <property type="entry name" value="LRR_6"/>
    <property type="match status" value="3"/>
</dbReference>
<evidence type="ECO:0000256" key="1">
    <source>
        <dbReference type="ARBA" id="ARBA00022468"/>
    </source>
</evidence>
<dbReference type="STRING" id="105231.A0A1Y1INP6"/>
<dbReference type="Proteomes" id="UP000054558">
    <property type="component" value="Unassembled WGS sequence"/>
</dbReference>
<keyword evidence="3" id="KW-0677">Repeat</keyword>
<dbReference type="OrthoDB" id="120976at2759"/>
<dbReference type="AlphaFoldDB" id="A0A1Y1INP6"/>
<dbReference type="EMBL" id="DF237787">
    <property type="protein sequence ID" value="GAQ91712.1"/>
    <property type="molecule type" value="Genomic_DNA"/>
</dbReference>
<accession>A0A1Y1INP6</accession>
<protein>
    <submittedName>
        <fullName evidence="4">Uncharacterized protein</fullName>
    </submittedName>
</protein>
<gene>
    <name evidence="4" type="ORF">KFL_008380030</name>
</gene>
<sequence length="690" mass="73647">MAALTDLPEELLTKILENVMWETGCPAGLEPVVMVCKKFAHCVRMGRRWRMLGHDLQCRQLVEYICKLPARASIVSLDLSNNGMGEEVLVQLAVEIEQMVDLADLNLAGNYMCLDEVSILGPKLKGLKRLKTLNLGDNELENVGAGVLASSLQTVTGLTSLCLRENQIGDLGILAPALSCLTALTDVDLSYNAATEAGAHSLKLALLRCPLTSLDMSGVWGGRLQLAEAICQLPGLTQLRLEDTNLGCEMITKLSELTGLTVLLLRNADLGDEEMAVLPEKLRSLKQLVRLDLRDNVFKREFDADRLASVMGSLTRLESLDLSITYCCTEFAGEVGRALAPGMSELRRLVSLKLDGSHMGSANVAIVAPALGELRMLEVVSLARVDAEDIGAKALASHLWKLTRLVELNLRGNYIATEGASALASALGKLTHLESLDVFDNAIGVAGVQALVGVLSTLPSLKHLTAGQDGAGEKVWGNRLQSGLAPDGSESDLTLYAPEGKQVVVASDLNVVGNLVMSGLVDHNGASTWLAASFIQPDKTTDLVLRPGAAGSIVLDGSVTVTGPVTYVDPAINYNNQLIVNDNSSVTLGAPITDPRGLSNNVDINGAGLLLRGIEYPDDPQALSVTWQNTTESIPDPYWKMNGGNLMISRVIDAVTYAYMLAVDDSGQLAIQRVNADESLESVAILVPVL</sequence>
<proteinExistence type="predicted"/>
<dbReference type="InterPro" id="IPR027038">
    <property type="entry name" value="RanGap"/>
</dbReference>
<evidence type="ECO:0000313" key="5">
    <source>
        <dbReference type="Proteomes" id="UP000054558"/>
    </source>
</evidence>
<dbReference type="PANTHER" id="PTHR24113">
    <property type="entry name" value="RAN GTPASE-ACTIVATING PROTEIN 1"/>
    <property type="match status" value="1"/>
</dbReference>
<organism evidence="4 5">
    <name type="scientific">Klebsormidium nitens</name>
    <name type="common">Green alga</name>
    <name type="synonym">Ulothrix nitens</name>
    <dbReference type="NCBI Taxonomy" id="105231"/>
    <lineage>
        <taxon>Eukaryota</taxon>
        <taxon>Viridiplantae</taxon>
        <taxon>Streptophyta</taxon>
        <taxon>Klebsormidiophyceae</taxon>
        <taxon>Klebsormidiales</taxon>
        <taxon>Klebsormidiaceae</taxon>
        <taxon>Klebsormidium</taxon>
    </lineage>
</organism>
<dbReference type="PANTHER" id="PTHR24113:SF12">
    <property type="entry name" value="RAN GTPASE-ACTIVATING PROTEIN 1"/>
    <property type="match status" value="1"/>
</dbReference>
<keyword evidence="5" id="KW-1185">Reference proteome</keyword>
<name>A0A1Y1INP6_KLENI</name>
<dbReference type="InterPro" id="IPR032675">
    <property type="entry name" value="LRR_dom_sf"/>
</dbReference>
<dbReference type="SMART" id="SM00368">
    <property type="entry name" value="LRR_RI"/>
    <property type="match status" value="8"/>
</dbReference>